<evidence type="ECO:0000256" key="4">
    <source>
        <dbReference type="ARBA" id="ARBA00022692"/>
    </source>
</evidence>
<dbReference type="InterPro" id="IPR037185">
    <property type="entry name" value="EmrE-like"/>
</dbReference>
<keyword evidence="10" id="KW-1185">Reference proteome</keyword>
<dbReference type="InterPro" id="IPR000390">
    <property type="entry name" value="Small_drug/metabolite_transptr"/>
</dbReference>
<evidence type="ECO:0000256" key="2">
    <source>
        <dbReference type="ARBA" id="ARBA00022448"/>
    </source>
</evidence>
<comment type="subcellular location">
    <subcellularLocation>
        <location evidence="1 7">Cell membrane</location>
        <topology evidence="1 7">Multi-pass membrane protein</topology>
    </subcellularLocation>
</comment>
<organism evidence="9 10">
    <name type="scientific">Brevibacillus laterosporus LMG 15441</name>
    <dbReference type="NCBI Taxonomy" id="1042163"/>
    <lineage>
        <taxon>Bacteria</taxon>
        <taxon>Bacillati</taxon>
        <taxon>Bacillota</taxon>
        <taxon>Bacilli</taxon>
        <taxon>Bacillales</taxon>
        <taxon>Paenibacillaceae</taxon>
        <taxon>Brevibacillus</taxon>
    </lineage>
</organism>
<dbReference type="eggNOG" id="COG2076">
    <property type="taxonomic scope" value="Bacteria"/>
</dbReference>
<feature type="transmembrane region" description="Helical" evidence="8">
    <location>
        <begin position="58"/>
        <end position="78"/>
    </location>
</feature>
<dbReference type="EMBL" id="CP007806">
    <property type="protein sequence ID" value="AIG27504.1"/>
    <property type="molecule type" value="Genomic_DNA"/>
</dbReference>
<evidence type="ECO:0000256" key="7">
    <source>
        <dbReference type="RuleBase" id="RU003942"/>
    </source>
</evidence>
<feature type="transmembrane region" description="Helical" evidence="8">
    <location>
        <begin position="29"/>
        <end position="46"/>
    </location>
</feature>
<evidence type="ECO:0000256" key="6">
    <source>
        <dbReference type="ARBA" id="ARBA00023136"/>
    </source>
</evidence>
<evidence type="ECO:0000313" key="10">
    <source>
        <dbReference type="Proteomes" id="UP000005850"/>
    </source>
</evidence>
<keyword evidence="4 7" id="KW-0812">Transmembrane</keyword>
<feature type="transmembrane region" description="Helical" evidence="8">
    <location>
        <begin position="84"/>
        <end position="103"/>
    </location>
</feature>
<gene>
    <name evidence="9" type="primary">ykkD_2</name>
    <name evidence="9" type="ORF">BRLA_c031920</name>
</gene>
<dbReference type="STRING" id="1042163.BRLA_c031920"/>
<keyword evidence="2" id="KW-0813">Transport</keyword>
<dbReference type="SUPFAM" id="SSF103481">
    <property type="entry name" value="Multidrug resistance efflux transporter EmrE"/>
    <property type="match status" value="1"/>
</dbReference>
<dbReference type="InterPro" id="IPR045324">
    <property type="entry name" value="Small_multidrug_res"/>
</dbReference>
<keyword evidence="6 8" id="KW-0472">Membrane</keyword>
<dbReference type="GO" id="GO:0022857">
    <property type="term" value="F:transmembrane transporter activity"/>
    <property type="evidence" value="ECO:0007669"/>
    <property type="project" value="InterPro"/>
</dbReference>
<sequence>MGWVFLFFAGCFEIVGVLGLKKVSLKQSLASYLILMGGFALSFTFLNLSMQSISMGTAYAIWTGIGTVGSALLGMLVYKEPKEWRRILFIMMIVSAAIGLKIIA</sequence>
<keyword evidence="5 8" id="KW-1133">Transmembrane helix</keyword>
<dbReference type="Pfam" id="PF00893">
    <property type="entry name" value="Multi_Drug_Res"/>
    <property type="match status" value="1"/>
</dbReference>
<dbReference type="RefSeq" id="WP_003337035.1">
    <property type="nucleotide sequence ID" value="NZ_CP007806.1"/>
</dbReference>
<protein>
    <submittedName>
        <fullName evidence="9">Multidrug resistance protein YkkD</fullName>
    </submittedName>
</protein>
<evidence type="ECO:0000256" key="3">
    <source>
        <dbReference type="ARBA" id="ARBA00022475"/>
    </source>
</evidence>
<name>A0A075R6N2_BRELA</name>
<dbReference type="PANTHER" id="PTHR30561">
    <property type="entry name" value="SMR FAMILY PROTON-DEPENDENT DRUG EFFLUX TRANSPORTER SUGE"/>
    <property type="match status" value="1"/>
</dbReference>
<keyword evidence="3" id="KW-1003">Cell membrane</keyword>
<proteinExistence type="inferred from homology"/>
<dbReference type="HOGENOM" id="CLU_133067_1_3_9"/>
<comment type="similarity">
    <text evidence="7">Belongs to the drug/metabolite transporter (DMT) superfamily. Small multidrug resistance (SMR) (TC 2.A.7.1) family.</text>
</comment>
<dbReference type="PANTHER" id="PTHR30561:SF0">
    <property type="entry name" value="GUANIDINIUM EXPORTER"/>
    <property type="match status" value="1"/>
</dbReference>
<dbReference type="Gene3D" id="1.10.3730.20">
    <property type="match status" value="1"/>
</dbReference>
<reference evidence="9 10" key="1">
    <citation type="journal article" date="2011" name="J. Bacteriol.">
        <title>Genome sequence of Brevibacillus laterosporus LMG 15441, a pathogen of invertebrates.</title>
        <authorList>
            <person name="Djukic M."/>
            <person name="Poehlein A."/>
            <person name="Thurmer A."/>
            <person name="Daniel R."/>
        </authorList>
    </citation>
    <scope>NUCLEOTIDE SEQUENCE [LARGE SCALE GENOMIC DNA]</scope>
    <source>
        <strain evidence="9 10">LMG 15441</strain>
    </source>
</reference>
<evidence type="ECO:0000256" key="8">
    <source>
        <dbReference type="SAM" id="Phobius"/>
    </source>
</evidence>
<dbReference type="GO" id="GO:0005886">
    <property type="term" value="C:plasma membrane"/>
    <property type="evidence" value="ECO:0007669"/>
    <property type="project" value="UniProtKB-SubCell"/>
</dbReference>
<dbReference type="AlphaFoldDB" id="A0A075R6N2"/>
<evidence type="ECO:0000256" key="1">
    <source>
        <dbReference type="ARBA" id="ARBA00004651"/>
    </source>
</evidence>
<evidence type="ECO:0000256" key="5">
    <source>
        <dbReference type="ARBA" id="ARBA00022989"/>
    </source>
</evidence>
<dbReference type="KEGG" id="blr:BRLA_c031920"/>
<evidence type="ECO:0000313" key="9">
    <source>
        <dbReference type="EMBL" id="AIG27504.1"/>
    </source>
</evidence>
<dbReference type="Proteomes" id="UP000005850">
    <property type="component" value="Chromosome"/>
</dbReference>
<accession>A0A075R6N2</accession>